<dbReference type="GO" id="GO:0006015">
    <property type="term" value="P:5-phosphoribose 1-diphosphate biosynthetic process"/>
    <property type="evidence" value="ECO:0007669"/>
    <property type="project" value="TreeGrafter"/>
</dbReference>
<dbReference type="EC" id="2.7.6.1" evidence="1"/>
<dbReference type="RefSeq" id="WP_108212128.1">
    <property type="nucleotide sequence ID" value="NZ_QBKI01000006.1"/>
</dbReference>
<dbReference type="GO" id="GO:0005524">
    <property type="term" value="F:ATP binding"/>
    <property type="evidence" value="ECO:0007669"/>
    <property type="project" value="UniProtKB-KW"/>
</dbReference>
<keyword evidence="4" id="KW-0547">Nucleotide-binding</keyword>
<evidence type="ECO:0000256" key="4">
    <source>
        <dbReference type="ARBA" id="ARBA00022741"/>
    </source>
</evidence>
<comment type="catalytic activity">
    <reaction evidence="7">
        <text>D-ribose 5-phosphate + ATP = 5-phospho-alpha-D-ribose 1-diphosphate + AMP + H(+)</text>
        <dbReference type="Rhea" id="RHEA:15609"/>
        <dbReference type="ChEBI" id="CHEBI:15378"/>
        <dbReference type="ChEBI" id="CHEBI:30616"/>
        <dbReference type="ChEBI" id="CHEBI:58017"/>
        <dbReference type="ChEBI" id="CHEBI:78346"/>
        <dbReference type="ChEBI" id="CHEBI:456215"/>
        <dbReference type="EC" id="2.7.6.1"/>
    </reaction>
</comment>
<evidence type="ECO:0000256" key="6">
    <source>
        <dbReference type="ARBA" id="ARBA00022840"/>
    </source>
</evidence>
<dbReference type="Proteomes" id="UP000244225">
    <property type="component" value="Unassembled WGS sequence"/>
</dbReference>
<sequence>MKQLLFALPGNEKLTDSLAAILGAERGQAEIRPFPDGETYIRILSEVKGRQVVLVCTLHHPDEKLLPLYLLSQTLRELGAQHVCLVAPYLAYMRQDKQFKSGEGITSRYFAKLISSIADSLFTIDPHLHRFHGLQELYTIPALALHAAPLLADWVKQHVPKPILIGPDEESMQWVSEVAGLAEFPSLVLQKTRLGDKHVEVSQPVLVQYKDHTPVLVDDIISTARTMIETIQQLKKLTSISPVCIGVHAVFGAGAYEALQSAGAAKVVTCNTITHPSNAIRVDAILAEAITADSF</sequence>
<dbReference type="AlphaFoldDB" id="A0A2T5YFZ1"/>
<dbReference type="EMBL" id="QBKI01000006">
    <property type="protein sequence ID" value="PTX18245.1"/>
    <property type="molecule type" value="Genomic_DNA"/>
</dbReference>
<dbReference type="OrthoDB" id="643885at2"/>
<dbReference type="SUPFAM" id="SSF53271">
    <property type="entry name" value="PRTase-like"/>
    <property type="match status" value="2"/>
</dbReference>
<dbReference type="NCBIfam" id="TIGR01251">
    <property type="entry name" value="ribP_PPkin"/>
    <property type="match status" value="1"/>
</dbReference>
<reference evidence="11 12" key="1">
    <citation type="submission" date="2018-04" db="EMBL/GenBank/DDBJ databases">
        <title>Genomic Encyclopedia of Archaeal and Bacterial Type Strains, Phase II (KMG-II): from individual species to whole genera.</title>
        <authorList>
            <person name="Goeker M."/>
        </authorList>
    </citation>
    <scope>NUCLEOTIDE SEQUENCE [LARGE SCALE GENOMIC DNA]</scope>
    <source>
        <strain evidence="11 12">DSM 100162</strain>
    </source>
</reference>
<dbReference type="InterPro" id="IPR029057">
    <property type="entry name" value="PRTase-like"/>
</dbReference>
<dbReference type="GO" id="GO:0006164">
    <property type="term" value="P:purine nucleotide biosynthetic process"/>
    <property type="evidence" value="ECO:0007669"/>
    <property type="project" value="TreeGrafter"/>
</dbReference>
<keyword evidence="2" id="KW-0808">Transferase</keyword>
<dbReference type="PANTHER" id="PTHR10210">
    <property type="entry name" value="RIBOSE-PHOSPHATE DIPHOSPHOKINASE FAMILY MEMBER"/>
    <property type="match status" value="1"/>
</dbReference>
<evidence type="ECO:0000259" key="10">
    <source>
        <dbReference type="Pfam" id="PF13793"/>
    </source>
</evidence>
<dbReference type="GO" id="GO:0004749">
    <property type="term" value="F:ribose phosphate diphosphokinase activity"/>
    <property type="evidence" value="ECO:0007669"/>
    <property type="project" value="UniProtKB-EC"/>
</dbReference>
<dbReference type="GO" id="GO:0016301">
    <property type="term" value="F:kinase activity"/>
    <property type="evidence" value="ECO:0007669"/>
    <property type="project" value="UniProtKB-KW"/>
</dbReference>
<evidence type="ECO:0000256" key="5">
    <source>
        <dbReference type="ARBA" id="ARBA00022777"/>
    </source>
</evidence>
<accession>A0A2T5YFZ1</accession>
<keyword evidence="3 8" id="KW-0545">Nucleotide biosynthesis</keyword>
<dbReference type="GO" id="GO:0000287">
    <property type="term" value="F:magnesium ion binding"/>
    <property type="evidence" value="ECO:0007669"/>
    <property type="project" value="InterPro"/>
</dbReference>
<dbReference type="CDD" id="cd06223">
    <property type="entry name" value="PRTases_typeI"/>
    <property type="match status" value="1"/>
</dbReference>
<evidence type="ECO:0000313" key="11">
    <source>
        <dbReference type="EMBL" id="PTX18245.1"/>
    </source>
</evidence>
<feature type="domain" description="Phosphoribosyltransferase" evidence="9">
    <location>
        <begin position="135"/>
        <end position="278"/>
    </location>
</feature>
<dbReference type="NCBIfam" id="NF005537">
    <property type="entry name" value="PRK07199.1"/>
    <property type="match status" value="1"/>
</dbReference>
<comment type="caution">
    <text evidence="11">The sequence shown here is derived from an EMBL/GenBank/DDBJ whole genome shotgun (WGS) entry which is preliminary data.</text>
</comment>
<name>A0A2T5YFZ1_9BACT</name>
<dbReference type="Gene3D" id="3.40.50.2020">
    <property type="match status" value="2"/>
</dbReference>
<dbReference type="Pfam" id="PF13793">
    <property type="entry name" value="Pribosyltran_N"/>
    <property type="match status" value="1"/>
</dbReference>
<dbReference type="SMART" id="SM01400">
    <property type="entry name" value="Pribosyltran_N"/>
    <property type="match status" value="1"/>
</dbReference>
<evidence type="ECO:0000256" key="8">
    <source>
        <dbReference type="RuleBase" id="RU004324"/>
    </source>
</evidence>
<proteinExistence type="inferred from homology"/>
<keyword evidence="5 11" id="KW-0418">Kinase</keyword>
<evidence type="ECO:0000256" key="7">
    <source>
        <dbReference type="ARBA" id="ARBA00049535"/>
    </source>
</evidence>
<comment type="similarity">
    <text evidence="8">Belongs to the ribose-phosphate pyrophosphokinase family.</text>
</comment>
<feature type="domain" description="Ribose-phosphate pyrophosphokinase N-terminal" evidence="10">
    <location>
        <begin position="5"/>
        <end position="116"/>
    </location>
</feature>
<dbReference type="InterPro" id="IPR005946">
    <property type="entry name" value="Rib-P_diPkinase"/>
</dbReference>
<evidence type="ECO:0000256" key="2">
    <source>
        <dbReference type="ARBA" id="ARBA00022679"/>
    </source>
</evidence>
<dbReference type="GO" id="GO:0002189">
    <property type="term" value="C:ribose phosphate diphosphokinase complex"/>
    <property type="evidence" value="ECO:0007669"/>
    <property type="project" value="TreeGrafter"/>
</dbReference>
<keyword evidence="12" id="KW-1185">Reference proteome</keyword>
<evidence type="ECO:0000256" key="3">
    <source>
        <dbReference type="ARBA" id="ARBA00022727"/>
    </source>
</evidence>
<dbReference type="Pfam" id="PF00156">
    <property type="entry name" value="Pribosyltran"/>
    <property type="match status" value="1"/>
</dbReference>
<gene>
    <name evidence="11" type="ORF">C8N40_10644</name>
</gene>
<evidence type="ECO:0000259" key="9">
    <source>
        <dbReference type="Pfam" id="PF00156"/>
    </source>
</evidence>
<organism evidence="11 12">
    <name type="scientific">Pontibacter mucosus</name>
    <dbReference type="NCBI Taxonomy" id="1649266"/>
    <lineage>
        <taxon>Bacteria</taxon>
        <taxon>Pseudomonadati</taxon>
        <taxon>Bacteroidota</taxon>
        <taxon>Cytophagia</taxon>
        <taxon>Cytophagales</taxon>
        <taxon>Hymenobacteraceae</taxon>
        <taxon>Pontibacter</taxon>
    </lineage>
</organism>
<dbReference type="InterPro" id="IPR000836">
    <property type="entry name" value="PRTase_dom"/>
</dbReference>
<evidence type="ECO:0000256" key="1">
    <source>
        <dbReference type="ARBA" id="ARBA00013247"/>
    </source>
</evidence>
<dbReference type="InterPro" id="IPR029099">
    <property type="entry name" value="Pribosyltran_N"/>
</dbReference>
<dbReference type="FunFam" id="3.40.50.2020:FF:000014">
    <property type="entry name" value="Ribose-phosphate pyrophosphokinase 1"/>
    <property type="match status" value="1"/>
</dbReference>
<dbReference type="PANTHER" id="PTHR10210:SF32">
    <property type="entry name" value="RIBOSE-PHOSPHATE PYROPHOSPHOKINASE 2"/>
    <property type="match status" value="1"/>
</dbReference>
<protein>
    <recommendedName>
        <fullName evidence="1">ribose-phosphate diphosphokinase</fullName>
        <ecNumber evidence="1">2.7.6.1</ecNumber>
    </recommendedName>
</protein>
<dbReference type="GO" id="GO:0005737">
    <property type="term" value="C:cytoplasm"/>
    <property type="evidence" value="ECO:0007669"/>
    <property type="project" value="TreeGrafter"/>
</dbReference>
<evidence type="ECO:0000313" key="12">
    <source>
        <dbReference type="Proteomes" id="UP000244225"/>
    </source>
</evidence>
<keyword evidence="6" id="KW-0067">ATP-binding</keyword>